<dbReference type="InterPro" id="IPR036527">
    <property type="entry name" value="SCP2_sterol-bd_dom_sf"/>
</dbReference>
<name>A0A7C3F0V3_9CREN</name>
<dbReference type="SUPFAM" id="SSF55718">
    <property type="entry name" value="SCP-like"/>
    <property type="match status" value="1"/>
</dbReference>
<protein>
    <recommendedName>
        <fullName evidence="1">SCP2 domain-containing protein</fullName>
    </recommendedName>
</protein>
<feature type="domain" description="SCP2" evidence="1">
    <location>
        <begin position="44"/>
        <end position="103"/>
    </location>
</feature>
<evidence type="ECO:0000313" key="2">
    <source>
        <dbReference type="EMBL" id="HFK19748.1"/>
    </source>
</evidence>
<reference evidence="2" key="1">
    <citation type="journal article" date="2020" name="mSystems">
        <title>Genome- and Community-Level Interaction Insights into Carbon Utilization and Element Cycling Functions of Hydrothermarchaeota in Hydrothermal Sediment.</title>
        <authorList>
            <person name="Zhou Z."/>
            <person name="Liu Y."/>
            <person name="Xu W."/>
            <person name="Pan J."/>
            <person name="Luo Z.H."/>
            <person name="Li M."/>
        </authorList>
    </citation>
    <scope>NUCLEOTIDE SEQUENCE [LARGE SCALE GENOMIC DNA]</scope>
    <source>
        <strain evidence="2">SpSt-468</strain>
    </source>
</reference>
<dbReference type="InterPro" id="IPR003033">
    <property type="entry name" value="SCP2_sterol-bd_dom"/>
</dbReference>
<gene>
    <name evidence="2" type="ORF">ENS19_00510</name>
</gene>
<dbReference type="EMBL" id="DSTX01000001">
    <property type="protein sequence ID" value="HFK19748.1"/>
    <property type="molecule type" value="Genomic_DNA"/>
</dbReference>
<accession>A0A7C3F0V3</accession>
<organism evidence="2">
    <name type="scientific">Candidatus Methanomethylicus mesodigestus</name>
    <dbReference type="NCBI Taxonomy" id="1867258"/>
    <lineage>
        <taxon>Archaea</taxon>
        <taxon>Thermoproteota</taxon>
        <taxon>Methanosuratincolia</taxon>
        <taxon>Candidatus Methanomethylicales</taxon>
        <taxon>Candidatus Methanomethylicaceae</taxon>
        <taxon>Candidatus Methanomethylicus</taxon>
    </lineage>
</organism>
<comment type="caution">
    <text evidence="2">The sequence shown here is derived from an EMBL/GenBank/DDBJ whole genome shotgun (WGS) entry which is preliminary data.</text>
</comment>
<evidence type="ECO:0000259" key="1">
    <source>
        <dbReference type="Pfam" id="PF02036"/>
    </source>
</evidence>
<dbReference type="Gene3D" id="3.30.1050.10">
    <property type="entry name" value="SCP2 sterol-binding domain"/>
    <property type="match status" value="1"/>
</dbReference>
<dbReference type="Pfam" id="PF02036">
    <property type="entry name" value="SCP2"/>
    <property type="match status" value="1"/>
</dbReference>
<sequence>MVKFATLEYYNGLAEALNKDEIFTKSGISTTMIYHVIDRKAEDGQDLAFFMKFEKGKVVEVRKAAPNEDAEFIYRAKYDDLVKIVKGELDAQAAMKSGQLKFKYFLFKAIRYKGALERLGQVAKGMVVDY</sequence>
<proteinExistence type="predicted"/>
<dbReference type="AlphaFoldDB" id="A0A7C3F0V3"/>